<feature type="transmembrane region" description="Helical" evidence="1">
    <location>
        <begin position="45"/>
        <end position="65"/>
    </location>
</feature>
<name>A0ABV3Y274_9ACTN</name>
<evidence type="ECO:0000256" key="1">
    <source>
        <dbReference type="SAM" id="Phobius"/>
    </source>
</evidence>
<feature type="transmembrane region" description="Helical" evidence="1">
    <location>
        <begin position="12"/>
        <end position="33"/>
    </location>
</feature>
<protein>
    <submittedName>
        <fullName evidence="2">Uncharacterized protein</fullName>
    </submittedName>
</protein>
<gene>
    <name evidence="2" type="ORF">AB6A68_07385</name>
</gene>
<feature type="transmembrane region" description="Helical" evidence="1">
    <location>
        <begin position="77"/>
        <end position="98"/>
    </location>
</feature>
<keyword evidence="1" id="KW-1133">Transmembrane helix</keyword>
<dbReference type="RefSeq" id="WP_369084484.1">
    <property type="nucleotide sequence ID" value="NZ_JBFSHR010000021.1"/>
</dbReference>
<comment type="caution">
    <text evidence="2">The sequence shown here is derived from an EMBL/GenBank/DDBJ whole genome shotgun (WGS) entry which is preliminary data.</text>
</comment>
<proteinExistence type="predicted"/>
<feature type="transmembrane region" description="Helical" evidence="1">
    <location>
        <begin position="118"/>
        <end position="135"/>
    </location>
</feature>
<keyword evidence="1" id="KW-0472">Membrane</keyword>
<organism evidence="2 3">
    <name type="scientific">Ferrimicrobium acidiphilum</name>
    <dbReference type="NCBI Taxonomy" id="121039"/>
    <lineage>
        <taxon>Bacteria</taxon>
        <taxon>Bacillati</taxon>
        <taxon>Actinomycetota</taxon>
        <taxon>Acidimicrobiia</taxon>
        <taxon>Acidimicrobiales</taxon>
        <taxon>Acidimicrobiaceae</taxon>
        <taxon>Ferrimicrobium</taxon>
    </lineage>
</organism>
<evidence type="ECO:0000313" key="3">
    <source>
        <dbReference type="Proteomes" id="UP001560267"/>
    </source>
</evidence>
<dbReference type="EMBL" id="JBFSHR010000021">
    <property type="protein sequence ID" value="MEX6429661.1"/>
    <property type="molecule type" value="Genomic_DNA"/>
</dbReference>
<reference evidence="2 3" key="1">
    <citation type="submission" date="2024-07" db="EMBL/GenBank/DDBJ databases">
        <title>Draft Genome Sequence of Ferrimicrobium acidiphilum Strain YE2023, Isolated from a Pulp of Bioleach Reactor.</title>
        <authorList>
            <person name="Elkina Y.A."/>
            <person name="Bulaeva A.G."/>
            <person name="Beletsky A.V."/>
            <person name="Mardanov A.V."/>
        </authorList>
    </citation>
    <scope>NUCLEOTIDE SEQUENCE [LARGE SCALE GENOMIC DNA]</scope>
    <source>
        <strain evidence="2 3">YE2023</strain>
    </source>
</reference>
<keyword evidence="3" id="KW-1185">Reference proteome</keyword>
<accession>A0ABV3Y274</accession>
<sequence>MKTIWDRLRSEDRVLSLCTIAIAISLFLPWHTYAILSIKGTTDGFHSWGLLTAFGVLLMAFVLTSEGRVFARYTPKISLAAWRVIGALVMFAGAALYLTIGPGSYHSSEVPVNYGPAFGAYAAFLIGLAALLLTFRQGRKPIE</sequence>
<evidence type="ECO:0000313" key="2">
    <source>
        <dbReference type="EMBL" id="MEX6429661.1"/>
    </source>
</evidence>
<keyword evidence="1" id="KW-0812">Transmembrane</keyword>
<dbReference type="Proteomes" id="UP001560267">
    <property type="component" value="Unassembled WGS sequence"/>
</dbReference>